<dbReference type="GO" id="GO:0005975">
    <property type="term" value="P:carbohydrate metabolic process"/>
    <property type="evidence" value="ECO:0007669"/>
    <property type="project" value="InterPro"/>
</dbReference>
<sequence>MKKTLLVLSSFLLASNLFYAQKDSKNWNGKKCAVVLTYDDALNIHLDKVIPALNSFQFSGTFYLIASSPVVTGRTEEWRTASQKGHELGNHTLYHPCDGSLPGREFVTEQNNLSNYTIARAIKEIREANQVLKNIDGKSERTFAYPCGDLKIKDTLFHDYLKNDFVAARGVNEGLLPAKSVDLSNVNSFVENGSTAKQMIAQIEAAEKAGSFIVFLFHGVGGEHPLNVDFEEHQKLLLYLKNREKDIWVTTMVNLGKYIQTKQSH</sequence>
<dbReference type="GO" id="GO:0016810">
    <property type="term" value="F:hydrolase activity, acting on carbon-nitrogen (but not peptide) bonds"/>
    <property type="evidence" value="ECO:0007669"/>
    <property type="project" value="InterPro"/>
</dbReference>
<keyword evidence="1 2" id="KW-0732">Signal</keyword>
<feature type="chain" id="PRO_5012770483" evidence="2">
    <location>
        <begin position="21"/>
        <end position="265"/>
    </location>
</feature>
<evidence type="ECO:0000313" key="5">
    <source>
        <dbReference type="Proteomes" id="UP000184516"/>
    </source>
</evidence>
<dbReference type="InterPro" id="IPR002509">
    <property type="entry name" value="NODB_dom"/>
</dbReference>
<accession>A0A1M5FV08</accession>
<reference evidence="5" key="1">
    <citation type="submission" date="2016-11" db="EMBL/GenBank/DDBJ databases">
        <authorList>
            <person name="Varghese N."/>
            <person name="Submissions S."/>
        </authorList>
    </citation>
    <scope>NUCLEOTIDE SEQUENCE [LARGE SCALE GENOMIC DNA]</scope>
    <source>
        <strain evidence="5">DSM 19978</strain>
    </source>
</reference>
<evidence type="ECO:0000256" key="2">
    <source>
        <dbReference type="SAM" id="SignalP"/>
    </source>
</evidence>
<dbReference type="PANTHER" id="PTHR34216:SF11">
    <property type="entry name" value="CHITOOLIGOSACCHARIDE DEACETYLASE"/>
    <property type="match status" value="1"/>
</dbReference>
<evidence type="ECO:0000256" key="1">
    <source>
        <dbReference type="ARBA" id="ARBA00022729"/>
    </source>
</evidence>
<organism evidence="4 5">
    <name type="scientific">Flavobacterium fluvii</name>
    <dbReference type="NCBI Taxonomy" id="468056"/>
    <lineage>
        <taxon>Bacteria</taxon>
        <taxon>Pseudomonadati</taxon>
        <taxon>Bacteroidota</taxon>
        <taxon>Flavobacteriia</taxon>
        <taxon>Flavobacteriales</taxon>
        <taxon>Flavobacteriaceae</taxon>
        <taxon>Flavobacterium</taxon>
    </lineage>
</organism>
<evidence type="ECO:0000313" key="4">
    <source>
        <dbReference type="EMBL" id="SHF95306.1"/>
    </source>
</evidence>
<dbReference type="OrthoDB" id="9806342at2"/>
<dbReference type="InterPro" id="IPR011330">
    <property type="entry name" value="Glyco_hydro/deAcase_b/a-brl"/>
</dbReference>
<name>A0A1M5FV08_9FLAO</name>
<dbReference type="SUPFAM" id="SSF88713">
    <property type="entry name" value="Glycoside hydrolase/deacetylase"/>
    <property type="match status" value="1"/>
</dbReference>
<protein>
    <submittedName>
        <fullName evidence="4">Peptidoglycan/xylan/chitin deacetylase, PgdA/CDA1 family</fullName>
    </submittedName>
</protein>
<proteinExistence type="predicted"/>
<dbReference type="Proteomes" id="UP000184516">
    <property type="component" value="Unassembled WGS sequence"/>
</dbReference>
<dbReference type="Pfam" id="PF01522">
    <property type="entry name" value="Polysacc_deac_1"/>
    <property type="match status" value="1"/>
</dbReference>
<keyword evidence="5" id="KW-1185">Reference proteome</keyword>
<dbReference type="RefSeq" id="WP_073368272.1">
    <property type="nucleotide sequence ID" value="NZ_FQWB01000001.1"/>
</dbReference>
<dbReference type="Gene3D" id="3.20.20.370">
    <property type="entry name" value="Glycoside hydrolase/deacetylase"/>
    <property type="match status" value="1"/>
</dbReference>
<dbReference type="AlphaFoldDB" id="A0A1M5FV08"/>
<evidence type="ECO:0000259" key="3">
    <source>
        <dbReference type="PROSITE" id="PS51677"/>
    </source>
</evidence>
<dbReference type="InterPro" id="IPR051398">
    <property type="entry name" value="Polysacch_Deacetylase"/>
</dbReference>
<gene>
    <name evidence="4" type="ORF">SAMN05443549_101956</name>
</gene>
<dbReference type="CDD" id="cd10967">
    <property type="entry name" value="CE4_GLA_like_6s"/>
    <property type="match status" value="1"/>
</dbReference>
<dbReference type="PANTHER" id="PTHR34216">
    <property type="match status" value="1"/>
</dbReference>
<feature type="domain" description="NodB homology" evidence="3">
    <location>
        <begin position="32"/>
        <end position="250"/>
    </location>
</feature>
<dbReference type="STRING" id="468056.SAMN05443549_101956"/>
<feature type="signal peptide" evidence="2">
    <location>
        <begin position="1"/>
        <end position="20"/>
    </location>
</feature>
<dbReference type="EMBL" id="FQWB01000001">
    <property type="protein sequence ID" value="SHF95306.1"/>
    <property type="molecule type" value="Genomic_DNA"/>
</dbReference>
<dbReference type="PROSITE" id="PS51677">
    <property type="entry name" value="NODB"/>
    <property type="match status" value="1"/>
</dbReference>